<dbReference type="EMBL" id="OV696686">
    <property type="protein sequence ID" value="CAH1233867.1"/>
    <property type="molecule type" value="Genomic_DNA"/>
</dbReference>
<dbReference type="GO" id="GO:0030667">
    <property type="term" value="C:secretory granule membrane"/>
    <property type="evidence" value="ECO:0007669"/>
    <property type="project" value="TreeGrafter"/>
</dbReference>
<dbReference type="InterPro" id="IPR005018">
    <property type="entry name" value="DOMON_domain"/>
</dbReference>
<proteinExistence type="predicted"/>
<feature type="domain" description="DOMON" evidence="1">
    <location>
        <begin position="40"/>
        <end position="95"/>
    </location>
</feature>
<evidence type="ECO:0000313" key="2">
    <source>
        <dbReference type="EMBL" id="CAH1233867.1"/>
    </source>
</evidence>
<protein>
    <submittedName>
        <fullName evidence="2">Hypp839 protein</fullName>
    </submittedName>
</protein>
<dbReference type="PANTHER" id="PTHR10157:SF23">
    <property type="entry name" value="MOXD1 HOMOLOG 1"/>
    <property type="match status" value="1"/>
</dbReference>
<dbReference type="CDD" id="cd09631">
    <property type="entry name" value="DOMON_DOH"/>
    <property type="match status" value="1"/>
</dbReference>
<dbReference type="GO" id="GO:0004500">
    <property type="term" value="F:dopamine beta-monooxygenase activity"/>
    <property type="evidence" value="ECO:0007669"/>
    <property type="project" value="InterPro"/>
</dbReference>
<dbReference type="InterPro" id="IPR045266">
    <property type="entry name" value="DOH_DOMON"/>
</dbReference>
<dbReference type="GO" id="GO:0042421">
    <property type="term" value="P:norepinephrine biosynthetic process"/>
    <property type="evidence" value="ECO:0007669"/>
    <property type="project" value="TreeGrafter"/>
</dbReference>
<dbReference type="InterPro" id="IPR000945">
    <property type="entry name" value="DBH-like"/>
</dbReference>
<gene>
    <name evidence="2" type="primary">Hypp839</name>
    <name evidence="2" type="ORF">BLAG_LOCUS2477</name>
</gene>
<dbReference type="AlphaFoldDB" id="A0A8J9YKJ3"/>
<organism evidence="2 3">
    <name type="scientific">Branchiostoma lanceolatum</name>
    <name type="common">Common lancelet</name>
    <name type="synonym">Amphioxus lanceolatum</name>
    <dbReference type="NCBI Taxonomy" id="7740"/>
    <lineage>
        <taxon>Eukaryota</taxon>
        <taxon>Metazoa</taxon>
        <taxon>Chordata</taxon>
        <taxon>Cephalochordata</taxon>
        <taxon>Leptocardii</taxon>
        <taxon>Amphioxiformes</taxon>
        <taxon>Branchiostomatidae</taxon>
        <taxon>Branchiostoma</taxon>
    </lineage>
</organism>
<dbReference type="GO" id="GO:0005507">
    <property type="term" value="F:copper ion binding"/>
    <property type="evidence" value="ECO:0007669"/>
    <property type="project" value="TreeGrafter"/>
</dbReference>
<dbReference type="PROSITE" id="PS50836">
    <property type="entry name" value="DOMON"/>
    <property type="match status" value="1"/>
</dbReference>
<dbReference type="OrthoDB" id="19261at2759"/>
<accession>A0A8J9YKJ3</accession>
<reference evidence="2" key="1">
    <citation type="submission" date="2022-01" db="EMBL/GenBank/DDBJ databases">
        <authorList>
            <person name="Braso-Vives M."/>
        </authorList>
    </citation>
    <scope>NUCLEOTIDE SEQUENCE</scope>
</reference>
<dbReference type="Pfam" id="PF03351">
    <property type="entry name" value="DOMON"/>
    <property type="match status" value="1"/>
</dbReference>
<name>A0A8J9YKJ3_BRALA</name>
<sequence length="95" mass="10031">MEVPYLGRATPRALILRAVPCGSGAAASGLPHHEVLDENGDFVLSWTFDDEQIESEARVKTRGCVGLGLSLNGGMPGSDIAIGCVKNGQAYRCTR</sequence>
<dbReference type="Proteomes" id="UP000838412">
    <property type="component" value="Chromosome 1"/>
</dbReference>
<dbReference type="GO" id="GO:0006589">
    <property type="term" value="P:octopamine biosynthetic process"/>
    <property type="evidence" value="ECO:0007669"/>
    <property type="project" value="TreeGrafter"/>
</dbReference>
<dbReference type="GO" id="GO:0005615">
    <property type="term" value="C:extracellular space"/>
    <property type="evidence" value="ECO:0007669"/>
    <property type="project" value="TreeGrafter"/>
</dbReference>
<dbReference type="GO" id="GO:0042420">
    <property type="term" value="P:dopamine catabolic process"/>
    <property type="evidence" value="ECO:0007669"/>
    <property type="project" value="TreeGrafter"/>
</dbReference>
<dbReference type="PANTHER" id="PTHR10157">
    <property type="entry name" value="DOPAMINE BETA HYDROXYLASE RELATED"/>
    <property type="match status" value="1"/>
</dbReference>
<evidence type="ECO:0000313" key="3">
    <source>
        <dbReference type="Proteomes" id="UP000838412"/>
    </source>
</evidence>
<keyword evidence="3" id="KW-1185">Reference proteome</keyword>
<evidence type="ECO:0000259" key="1">
    <source>
        <dbReference type="PROSITE" id="PS50836"/>
    </source>
</evidence>